<proteinExistence type="inferred from homology"/>
<dbReference type="Gene3D" id="3.40.190.290">
    <property type="match status" value="1"/>
</dbReference>
<keyword evidence="7" id="KW-1185">Reference proteome</keyword>
<dbReference type="PRINTS" id="PR00039">
    <property type="entry name" value="HTHLYSR"/>
</dbReference>
<evidence type="ECO:0000256" key="2">
    <source>
        <dbReference type="ARBA" id="ARBA00023015"/>
    </source>
</evidence>
<dbReference type="AlphaFoldDB" id="A0A7X3LG10"/>
<evidence type="ECO:0000313" key="6">
    <source>
        <dbReference type="EMBL" id="MWV42740.1"/>
    </source>
</evidence>
<dbReference type="SUPFAM" id="SSF53850">
    <property type="entry name" value="Periplasmic binding protein-like II"/>
    <property type="match status" value="1"/>
</dbReference>
<dbReference type="FunFam" id="1.10.10.10:FF:000001">
    <property type="entry name" value="LysR family transcriptional regulator"/>
    <property type="match status" value="1"/>
</dbReference>
<keyword evidence="2" id="KW-0805">Transcription regulation</keyword>
<dbReference type="EMBL" id="WUBI01000001">
    <property type="protein sequence ID" value="MWV42740.1"/>
    <property type="molecule type" value="Genomic_DNA"/>
</dbReference>
<dbReference type="InterPro" id="IPR000847">
    <property type="entry name" value="LysR_HTH_N"/>
</dbReference>
<dbReference type="Pfam" id="PF00126">
    <property type="entry name" value="HTH_1"/>
    <property type="match status" value="1"/>
</dbReference>
<evidence type="ECO:0000259" key="5">
    <source>
        <dbReference type="PROSITE" id="PS50931"/>
    </source>
</evidence>
<accession>A0A7X3LG10</accession>
<dbReference type="PANTHER" id="PTHR30419:SF28">
    <property type="entry name" value="HTH-TYPE TRANSCRIPTIONAL REGULATOR BSDA"/>
    <property type="match status" value="1"/>
</dbReference>
<name>A0A7X3LG10_9BACL</name>
<gene>
    <name evidence="6" type="ORF">GRF59_03790</name>
</gene>
<dbReference type="InterPro" id="IPR036390">
    <property type="entry name" value="WH_DNA-bd_sf"/>
</dbReference>
<dbReference type="PANTHER" id="PTHR30419">
    <property type="entry name" value="HTH-TYPE TRANSCRIPTIONAL REGULATOR YBHD"/>
    <property type="match status" value="1"/>
</dbReference>
<evidence type="ECO:0000256" key="1">
    <source>
        <dbReference type="ARBA" id="ARBA00009437"/>
    </source>
</evidence>
<feature type="domain" description="HTH lysR-type" evidence="5">
    <location>
        <begin position="1"/>
        <end position="58"/>
    </location>
</feature>
<dbReference type="InterPro" id="IPR005119">
    <property type="entry name" value="LysR_subst-bd"/>
</dbReference>
<reference evidence="6 7" key="1">
    <citation type="submission" date="2019-12" db="EMBL/GenBank/DDBJ databases">
        <title>Paenibacillus sp. nov., an endophytic bacterium isolated from the stem of Dendrobium.</title>
        <authorList>
            <person name="Zhao R."/>
        </authorList>
    </citation>
    <scope>NUCLEOTIDE SEQUENCE [LARGE SCALE GENOMIC DNA]</scope>
    <source>
        <strain evidence="6 7">HJL G12</strain>
    </source>
</reference>
<comment type="similarity">
    <text evidence="1">Belongs to the LysR transcriptional regulatory family.</text>
</comment>
<organism evidence="6 7">
    <name type="scientific">Paenibacillus dendrobii</name>
    <dbReference type="NCBI Taxonomy" id="2691084"/>
    <lineage>
        <taxon>Bacteria</taxon>
        <taxon>Bacillati</taxon>
        <taxon>Bacillota</taxon>
        <taxon>Bacilli</taxon>
        <taxon>Bacillales</taxon>
        <taxon>Paenibacillaceae</taxon>
        <taxon>Paenibacillus</taxon>
    </lineage>
</organism>
<keyword evidence="3" id="KW-0238">DNA-binding</keyword>
<dbReference type="PROSITE" id="PS50931">
    <property type="entry name" value="HTH_LYSR"/>
    <property type="match status" value="1"/>
</dbReference>
<dbReference type="RefSeq" id="WP_160496315.1">
    <property type="nucleotide sequence ID" value="NZ_WUBI01000001.1"/>
</dbReference>
<comment type="caution">
    <text evidence="6">The sequence shown here is derived from an EMBL/GenBank/DDBJ whole genome shotgun (WGS) entry which is preliminary data.</text>
</comment>
<evidence type="ECO:0000256" key="3">
    <source>
        <dbReference type="ARBA" id="ARBA00023125"/>
    </source>
</evidence>
<dbReference type="GO" id="GO:0003700">
    <property type="term" value="F:DNA-binding transcription factor activity"/>
    <property type="evidence" value="ECO:0007669"/>
    <property type="project" value="InterPro"/>
</dbReference>
<dbReference type="Pfam" id="PF03466">
    <property type="entry name" value="LysR_substrate"/>
    <property type="match status" value="1"/>
</dbReference>
<evidence type="ECO:0000313" key="7">
    <source>
        <dbReference type="Proteomes" id="UP000460318"/>
    </source>
</evidence>
<dbReference type="SUPFAM" id="SSF46785">
    <property type="entry name" value="Winged helix' DNA-binding domain"/>
    <property type="match status" value="1"/>
</dbReference>
<protein>
    <submittedName>
        <fullName evidence="6">LysR family transcriptional regulator</fullName>
    </submittedName>
</protein>
<dbReference type="InterPro" id="IPR050950">
    <property type="entry name" value="HTH-type_LysR_regulators"/>
</dbReference>
<sequence>MEFLQLKYFQAVAEQENMTKASNLLNVSQPSLSNSIQRLEKKLGVPLFDRHGRHLKLNAFGTVYLDKVKEAFRALEEGETEIKEMAGLNRGHLRICMMLPHILPTLLKEFLARHPQVRISQRQPSTTLEMKKELEKSNTDFCLSTYPITGPDIEWLTLVEEEMRLTVPKNHPLAARDSVHLSEVAGEPFISVPVSSTFREITDEYCRQAGFEPNIAFELEETSAIQTLVEMGLGVTLTLPLSLGTRALNKDTVQIKIIESICIRTFGIAWNRKHYLSQAAVHFLHFVKEFFAHYK</sequence>
<dbReference type="InterPro" id="IPR036388">
    <property type="entry name" value="WH-like_DNA-bd_sf"/>
</dbReference>
<evidence type="ECO:0000256" key="4">
    <source>
        <dbReference type="ARBA" id="ARBA00023163"/>
    </source>
</evidence>
<dbReference type="Proteomes" id="UP000460318">
    <property type="component" value="Unassembled WGS sequence"/>
</dbReference>
<keyword evidence="4" id="KW-0804">Transcription</keyword>
<dbReference type="GO" id="GO:0003677">
    <property type="term" value="F:DNA binding"/>
    <property type="evidence" value="ECO:0007669"/>
    <property type="project" value="UniProtKB-KW"/>
</dbReference>
<dbReference type="GO" id="GO:0005829">
    <property type="term" value="C:cytosol"/>
    <property type="evidence" value="ECO:0007669"/>
    <property type="project" value="TreeGrafter"/>
</dbReference>
<dbReference type="Gene3D" id="1.10.10.10">
    <property type="entry name" value="Winged helix-like DNA-binding domain superfamily/Winged helix DNA-binding domain"/>
    <property type="match status" value="1"/>
</dbReference>